<feature type="domain" description="ABC transporter" evidence="8">
    <location>
        <begin position="349"/>
        <end position="589"/>
    </location>
</feature>
<keyword evidence="4 10" id="KW-0067">ATP-binding</keyword>
<reference evidence="10" key="1">
    <citation type="submission" date="2021-04" db="EMBL/GenBank/DDBJ databases">
        <title>Genome sequence of Serratia sp. arafor3.</title>
        <authorList>
            <person name="Besaury L."/>
        </authorList>
    </citation>
    <scope>NUCLEOTIDE SEQUENCE</scope>
    <source>
        <strain evidence="10">Arafor3</strain>
    </source>
</reference>
<dbReference type="SUPFAM" id="SSF90123">
    <property type="entry name" value="ABC transporter transmembrane region"/>
    <property type="match status" value="1"/>
</dbReference>
<dbReference type="PANTHER" id="PTHR24221">
    <property type="entry name" value="ATP-BINDING CASSETTE SUB-FAMILY B"/>
    <property type="match status" value="1"/>
</dbReference>
<dbReference type="Proteomes" id="UP001165275">
    <property type="component" value="Unassembled WGS sequence"/>
</dbReference>
<dbReference type="CDD" id="cd18564">
    <property type="entry name" value="ABC_6TM_exporter_like"/>
    <property type="match status" value="1"/>
</dbReference>
<dbReference type="InterPro" id="IPR003593">
    <property type="entry name" value="AAA+_ATPase"/>
</dbReference>
<sequence>MLRLFLPYIRKQRRLIQSAFLALLLASGIRLLEPWPLAFAIDLILAEVSDRPVSGKLATYGDWSIQTGLWLCAGGVFVIAILKAAISYFSTIGLALAGSRVLSEIRLDLFAHLLRLPLKFHHQARTGDLTMRLINDIAMLREVTVTALMPLLSSIVILLGMFGIMLFLDWKLTLITLLPLLLLVWMTRSASQKISHVSRGQRKREGALAAKAAEYLGGIATVQALSLESATMKSFRGDDAQSLQQNVQTKRLSAGLERRVDILIAFTTGLVLLNGAMEVLAGRMSPGDLLIFLSYLKNTFRPVREYAKYTGRLSKAITAGERIVDLLHHQPAIIERPNANELAAAPGDIRFDNIHFSYQTTAETEFTQTLQGASFYIPPGQSVAVTGPSGAGKSTLISLLLRLYDPGSGCIEIGGRDIRDYTLSSIRQRISYVPQDNLLFGVTVRENINLAAHSEVTEEQTIAAARLANAHDFIMALPQGYDTVISERGSSLSGGQRQRIAIARAAIRQNSILILDEPGVGLDSKNENAVIEALSRLMHGRTSLVITHNLSFASRADRILFLDQGTVVEQGTHDELLAQQGRYWELWQLQRTV</sequence>
<dbReference type="InterPro" id="IPR011527">
    <property type="entry name" value="ABC1_TM_dom"/>
</dbReference>
<dbReference type="PROSITE" id="PS50893">
    <property type="entry name" value="ABC_TRANSPORTER_2"/>
    <property type="match status" value="1"/>
</dbReference>
<evidence type="ECO:0000256" key="6">
    <source>
        <dbReference type="ARBA" id="ARBA00023136"/>
    </source>
</evidence>
<dbReference type="EMBL" id="JAGQDC010000004">
    <property type="protein sequence ID" value="MCL1028967.1"/>
    <property type="molecule type" value="Genomic_DNA"/>
</dbReference>
<feature type="transmembrane region" description="Helical" evidence="7">
    <location>
        <begin position="260"/>
        <end position="281"/>
    </location>
</feature>
<dbReference type="SMART" id="SM00382">
    <property type="entry name" value="AAA"/>
    <property type="match status" value="1"/>
</dbReference>
<dbReference type="PANTHER" id="PTHR24221:SF468">
    <property type="entry name" value="ABC TRANSPORTER"/>
    <property type="match status" value="1"/>
</dbReference>
<feature type="transmembrane region" description="Helical" evidence="7">
    <location>
        <begin position="174"/>
        <end position="191"/>
    </location>
</feature>
<name>A0ABT0KAM8_9GAMM</name>
<accession>A0ABT0KAM8</accession>
<keyword evidence="5 7" id="KW-1133">Transmembrane helix</keyword>
<keyword evidence="6 7" id="KW-0472">Membrane</keyword>
<evidence type="ECO:0000313" key="11">
    <source>
        <dbReference type="Proteomes" id="UP001165275"/>
    </source>
</evidence>
<evidence type="ECO:0000256" key="1">
    <source>
        <dbReference type="ARBA" id="ARBA00004651"/>
    </source>
</evidence>
<dbReference type="Pfam" id="PF00005">
    <property type="entry name" value="ABC_tran"/>
    <property type="match status" value="1"/>
</dbReference>
<feature type="transmembrane region" description="Helical" evidence="7">
    <location>
        <begin position="147"/>
        <end position="168"/>
    </location>
</feature>
<comment type="caution">
    <text evidence="10">The sequence shown here is derived from an EMBL/GenBank/DDBJ whole genome shotgun (WGS) entry which is preliminary data.</text>
</comment>
<dbReference type="PROSITE" id="PS00211">
    <property type="entry name" value="ABC_TRANSPORTER_1"/>
    <property type="match status" value="1"/>
</dbReference>
<dbReference type="InterPro" id="IPR039421">
    <property type="entry name" value="Type_1_exporter"/>
</dbReference>
<dbReference type="InterPro" id="IPR036640">
    <property type="entry name" value="ABC1_TM_sf"/>
</dbReference>
<dbReference type="Gene3D" id="3.40.50.300">
    <property type="entry name" value="P-loop containing nucleotide triphosphate hydrolases"/>
    <property type="match status" value="1"/>
</dbReference>
<keyword evidence="3" id="KW-0547">Nucleotide-binding</keyword>
<evidence type="ECO:0000256" key="4">
    <source>
        <dbReference type="ARBA" id="ARBA00022840"/>
    </source>
</evidence>
<dbReference type="InterPro" id="IPR003439">
    <property type="entry name" value="ABC_transporter-like_ATP-bd"/>
</dbReference>
<dbReference type="GO" id="GO:0005524">
    <property type="term" value="F:ATP binding"/>
    <property type="evidence" value="ECO:0007669"/>
    <property type="project" value="UniProtKB-KW"/>
</dbReference>
<evidence type="ECO:0000256" key="2">
    <source>
        <dbReference type="ARBA" id="ARBA00022692"/>
    </source>
</evidence>
<dbReference type="Pfam" id="PF00664">
    <property type="entry name" value="ABC_membrane"/>
    <property type="match status" value="1"/>
</dbReference>
<evidence type="ECO:0000259" key="9">
    <source>
        <dbReference type="PROSITE" id="PS50929"/>
    </source>
</evidence>
<evidence type="ECO:0000256" key="5">
    <source>
        <dbReference type="ARBA" id="ARBA00022989"/>
    </source>
</evidence>
<feature type="transmembrane region" description="Helical" evidence="7">
    <location>
        <begin position="68"/>
        <end position="97"/>
    </location>
</feature>
<protein>
    <submittedName>
        <fullName evidence="10">ABC transporter ATP-binding protein</fullName>
    </submittedName>
</protein>
<evidence type="ECO:0000259" key="8">
    <source>
        <dbReference type="PROSITE" id="PS50893"/>
    </source>
</evidence>
<dbReference type="InterPro" id="IPR017871">
    <property type="entry name" value="ABC_transporter-like_CS"/>
</dbReference>
<organism evidence="10 11">
    <name type="scientific">Serratia silvae</name>
    <dbReference type="NCBI Taxonomy" id="2824122"/>
    <lineage>
        <taxon>Bacteria</taxon>
        <taxon>Pseudomonadati</taxon>
        <taxon>Pseudomonadota</taxon>
        <taxon>Gammaproteobacteria</taxon>
        <taxon>Enterobacterales</taxon>
        <taxon>Yersiniaceae</taxon>
        <taxon>Serratia</taxon>
    </lineage>
</organism>
<keyword evidence="2 7" id="KW-0812">Transmembrane</keyword>
<evidence type="ECO:0000256" key="7">
    <source>
        <dbReference type="SAM" id="Phobius"/>
    </source>
</evidence>
<dbReference type="SUPFAM" id="SSF52540">
    <property type="entry name" value="P-loop containing nucleoside triphosphate hydrolases"/>
    <property type="match status" value="1"/>
</dbReference>
<gene>
    <name evidence="10" type="ORF">KAJ71_08005</name>
</gene>
<dbReference type="PROSITE" id="PS50929">
    <property type="entry name" value="ABC_TM1F"/>
    <property type="match status" value="1"/>
</dbReference>
<comment type="subcellular location">
    <subcellularLocation>
        <location evidence="1">Cell membrane</location>
        <topology evidence="1">Multi-pass membrane protein</topology>
    </subcellularLocation>
</comment>
<evidence type="ECO:0000313" key="10">
    <source>
        <dbReference type="EMBL" id="MCL1028967.1"/>
    </source>
</evidence>
<dbReference type="InterPro" id="IPR027417">
    <property type="entry name" value="P-loop_NTPase"/>
</dbReference>
<evidence type="ECO:0000256" key="3">
    <source>
        <dbReference type="ARBA" id="ARBA00022741"/>
    </source>
</evidence>
<keyword evidence="11" id="KW-1185">Reference proteome</keyword>
<dbReference type="Gene3D" id="1.20.1560.10">
    <property type="entry name" value="ABC transporter type 1, transmembrane domain"/>
    <property type="match status" value="1"/>
</dbReference>
<feature type="domain" description="ABC transmembrane type-1" evidence="9">
    <location>
        <begin position="19"/>
        <end position="315"/>
    </location>
</feature>
<proteinExistence type="predicted"/>